<dbReference type="STRING" id="144197.ENSSPAP00000010144"/>
<dbReference type="GO" id="GO:0009897">
    <property type="term" value="C:external side of plasma membrane"/>
    <property type="evidence" value="ECO:0007669"/>
    <property type="project" value="TreeGrafter"/>
</dbReference>
<keyword evidence="6" id="KW-0393">Immunoglobulin domain</keyword>
<evidence type="ECO:0000256" key="4">
    <source>
        <dbReference type="ARBA" id="ARBA00023157"/>
    </source>
</evidence>
<dbReference type="FunFam" id="2.60.40.10:FF:000142">
    <property type="entry name" value="V-set domain-containing T-cell activation inhibitor 1"/>
    <property type="match status" value="1"/>
</dbReference>
<keyword evidence="5" id="KW-0325">Glycoprotein</keyword>
<dbReference type="AlphaFoldDB" id="A0A3B4ZVF5"/>
<keyword evidence="2" id="KW-0732">Signal</keyword>
<dbReference type="GeneTree" id="ENSGT01050000244843"/>
<dbReference type="GO" id="GO:1903037">
    <property type="term" value="P:regulation of leukocyte cell-cell adhesion"/>
    <property type="evidence" value="ECO:0007669"/>
    <property type="project" value="UniProtKB-ARBA"/>
</dbReference>
<dbReference type="Ensembl" id="ENSSPAT00000010322.1">
    <property type="protein sequence ID" value="ENSSPAP00000010144.1"/>
    <property type="gene ID" value="ENSSPAG00000007727.1"/>
</dbReference>
<evidence type="ECO:0000256" key="1">
    <source>
        <dbReference type="ARBA" id="ARBA00004370"/>
    </source>
</evidence>
<feature type="domain" description="Ig-like" evidence="7">
    <location>
        <begin position="10"/>
        <end position="134"/>
    </location>
</feature>
<evidence type="ECO:0000256" key="3">
    <source>
        <dbReference type="ARBA" id="ARBA00023136"/>
    </source>
</evidence>
<name>A0A3B4ZVF5_9TELE</name>
<dbReference type="SMART" id="SM00409">
    <property type="entry name" value="IG"/>
    <property type="match status" value="1"/>
</dbReference>
<organism evidence="8">
    <name type="scientific">Stegastes partitus</name>
    <name type="common">bicolor damselfish</name>
    <dbReference type="NCBI Taxonomy" id="144197"/>
    <lineage>
        <taxon>Eukaryota</taxon>
        <taxon>Metazoa</taxon>
        <taxon>Chordata</taxon>
        <taxon>Craniata</taxon>
        <taxon>Vertebrata</taxon>
        <taxon>Euteleostomi</taxon>
        <taxon>Actinopterygii</taxon>
        <taxon>Neopterygii</taxon>
        <taxon>Teleostei</taxon>
        <taxon>Neoteleostei</taxon>
        <taxon>Acanthomorphata</taxon>
        <taxon>Ovalentaria</taxon>
        <taxon>Pomacentridae</taxon>
        <taxon>Stegastes</taxon>
    </lineage>
</organism>
<sequence length="155" mass="17149">MPPKTRCNIPTCFSAGGVQVVGPSQPVKATVGEDVLLSCRLKPAADASDMSVEWSRDDLDPRFVFVWWDRVELKSSKHPSYKGRTSLLVNKLELGEVSLKLSKVKLSDEGKYRCFIPRLGRGSTVELVVGESVTTSTCLGFGKKLWFLVKIKPFS</sequence>
<comment type="subcellular location">
    <subcellularLocation>
        <location evidence="1">Membrane</location>
    </subcellularLocation>
</comment>
<dbReference type="InterPro" id="IPR013783">
    <property type="entry name" value="Ig-like_fold"/>
</dbReference>
<dbReference type="SMART" id="SM00406">
    <property type="entry name" value="IGv"/>
    <property type="match status" value="1"/>
</dbReference>
<dbReference type="InterPro" id="IPR050504">
    <property type="entry name" value="IgSF_BTN/MOG"/>
</dbReference>
<evidence type="ECO:0000256" key="5">
    <source>
        <dbReference type="ARBA" id="ARBA00023180"/>
    </source>
</evidence>
<evidence type="ECO:0000256" key="6">
    <source>
        <dbReference type="ARBA" id="ARBA00023319"/>
    </source>
</evidence>
<evidence type="ECO:0000259" key="7">
    <source>
        <dbReference type="PROSITE" id="PS50835"/>
    </source>
</evidence>
<dbReference type="InterPro" id="IPR007110">
    <property type="entry name" value="Ig-like_dom"/>
</dbReference>
<dbReference type="GO" id="GO:0050863">
    <property type="term" value="P:regulation of T cell activation"/>
    <property type="evidence" value="ECO:0007669"/>
    <property type="project" value="UniProtKB-ARBA"/>
</dbReference>
<keyword evidence="4" id="KW-1015">Disulfide bond</keyword>
<dbReference type="PROSITE" id="PS50835">
    <property type="entry name" value="IG_LIKE"/>
    <property type="match status" value="1"/>
</dbReference>
<dbReference type="GO" id="GO:0005102">
    <property type="term" value="F:signaling receptor binding"/>
    <property type="evidence" value="ECO:0007669"/>
    <property type="project" value="TreeGrafter"/>
</dbReference>
<proteinExistence type="predicted"/>
<dbReference type="InterPro" id="IPR003599">
    <property type="entry name" value="Ig_sub"/>
</dbReference>
<evidence type="ECO:0000256" key="2">
    <source>
        <dbReference type="ARBA" id="ARBA00022729"/>
    </source>
</evidence>
<accession>A0A3B4ZVF5</accession>
<protein>
    <recommendedName>
        <fullName evidence="7">Ig-like domain-containing protein</fullName>
    </recommendedName>
</protein>
<dbReference type="SUPFAM" id="SSF48726">
    <property type="entry name" value="Immunoglobulin"/>
    <property type="match status" value="1"/>
</dbReference>
<dbReference type="InterPro" id="IPR013106">
    <property type="entry name" value="Ig_V-set"/>
</dbReference>
<dbReference type="Pfam" id="PF07686">
    <property type="entry name" value="V-set"/>
    <property type="match status" value="1"/>
</dbReference>
<evidence type="ECO:0000313" key="8">
    <source>
        <dbReference type="Ensembl" id="ENSSPAP00000010144.1"/>
    </source>
</evidence>
<dbReference type="GO" id="GO:0001817">
    <property type="term" value="P:regulation of cytokine production"/>
    <property type="evidence" value="ECO:0007669"/>
    <property type="project" value="TreeGrafter"/>
</dbReference>
<dbReference type="PANTHER" id="PTHR24100">
    <property type="entry name" value="BUTYROPHILIN"/>
    <property type="match status" value="1"/>
</dbReference>
<dbReference type="PANTHER" id="PTHR24100:SF151">
    <property type="entry name" value="ICOS LIGAND"/>
    <property type="match status" value="1"/>
</dbReference>
<dbReference type="InterPro" id="IPR036179">
    <property type="entry name" value="Ig-like_dom_sf"/>
</dbReference>
<keyword evidence="3" id="KW-0472">Membrane</keyword>
<dbReference type="GO" id="GO:0050852">
    <property type="term" value="P:T cell receptor signaling pathway"/>
    <property type="evidence" value="ECO:0007669"/>
    <property type="project" value="TreeGrafter"/>
</dbReference>
<reference evidence="8" key="1">
    <citation type="submission" date="2023-09" db="UniProtKB">
        <authorList>
            <consortium name="Ensembl"/>
        </authorList>
    </citation>
    <scope>IDENTIFICATION</scope>
</reference>
<dbReference type="Gene3D" id="2.60.40.10">
    <property type="entry name" value="Immunoglobulins"/>
    <property type="match status" value="1"/>
</dbReference>